<organism evidence="1 2">
    <name type="scientific">Exophiala viscosa</name>
    <dbReference type="NCBI Taxonomy" id="2486360"/>
    <lineage>
        <taxon>Eukaryota</taxon>
        <taxon>Fungi</taxon>
        <taxon>Dikarya</taxon>
        <taxon>Ascomycota</taxon>
        <taxon>Pezizomycotina</taxon>
        <taxon>Eurotiomycetes</taxon>
        <taxon>Chaetothyriomycetidae</taxon>
        <taxon>Chaetothyriales</taxon>
        <taxon>Herpotrichiellaceae</taxon>
        <taxon>Exophiala</taxon>
    </lineage>
</organism>
<dbReference type="EMBL" id="MU404358">
    <property type="protein sequence ID" value="KAI1610190.1"/>
    <property type="molecule type" value="Genomic_DNA"/>
</dbReference>
<sequence length="89" mass="9992">MAVFLHQSTCAWVRLILSACPETTTISLRIGTQMHDGKSCGLLEKAAPSIQTCWQVKPEAHEKKERGFISDVERGLSPVEHRQSRCTRL</sequence>
<dbReference type="Proteomes" id="UP001203852">
    <property type="component" value="Unassembled WGS sequence"/>
</dbReference>
<comment type="caution">
    <text evidence="1">The sequence shown here is derived from an EMBL/GenBank/DDBJ whole genome shotgun (WGS) entry which is preliminary data.</text>
</comment>
<evidence type="ECO:0000313" key="1">
    <source>
        <dbReference type="EMBL" id="KAI1610190.1"/>
    </source>
</evidence>
<evidence type="ECO:0000313" key="2">
    <source>
        <dbReference type="Proteomes" id="UP001203852"/>
    </source>
</evidence>
<proteinExistence type="predicted"/>
<keyword evidence="2" id="KW-1185">Reference proteome</keyword>
<reference evidence="1" key="1">
    <citation type="journal article" date="2022" name="bioRxiv">
        <title>Deciphering the potential niche of two novel black yeast fungi from a biological soil crust based on their genomes, phenotypes, and melanin regulation.</title>
        <authorList>
            <consortium name="DOE Joint Genome Institute"/>
            <person name="Carr E.C."/>
            <person name="Barton Q."/>
            <person name="Grambo S."/>
            <person name="Sullivan M."/>
            <person name="Renfro C.M."/>
            <person name="Kuo A."/>
            <person name="Pangilinan J."/>
            <person name="Lipzen A."/>
            <person name="Keymanesh K."/>
            <person name="Savage E."/>
            <person name="Barry K."/>
            <person name="Grigoriev I.V."/>
            <person name="Riekhof W.R."/>
            <person name="Harris S.S."/>
        </authorList>
    </citation>
    <scope>NUCLEOTIDE SEQUENCE</scope>
    <source>
        <strain evidence="1">JF 03-4F</strain>
    </source>
</reference>
<accession>A0AAN6DSV7</accession>
<dbReference type="AlphaFoldDB" id="A0AAN6DSV7"/>
<name>A0AAN6DSV7_9EURO</name>
<protein>
    <submittedName>
        <fullName evidence="1">Uncharacterized protein</fullName>
    </submittedName>
</protein>
<gene>
    <name evidence="1" type="ORF">EDD36DRAFT_318313</name>
</gene>